<sequence length="118" mass="13498">MEEGRIQTIDRIIEEIIKNQEAIINFIEILKELQRTGILPFMLGILQKSEENLAFLIEQNSNLIKNISIIYAILNGDEKSGEIHLADIIKLLNDQEVRRGLYLVLRILKAIGNANKES</sequence>
<dbReference type="EMBL" id="AP031322">
    <property type="protein sequence ID" value="BFH73101.1"/>
    <property type="molecule type" value="Genomic_DNA"/>
</dbReference>
<name>A0AAT9GR36_9CREN</name>
<reference evidence="1" key="1">
    <citation type="submission" date="2024-03" db="EMBL/GenBank/DDBJ databases">
        <title>Complete genome sequence of Sulfurisphaera javensis strain KD-1.</title>
        <authorList>
            <person name="Sakai H."/>
            <person name="Nur N."/>
            <person name="Suwanto A."/>
            <person name="Kurosawa N."/>
        </authorList>
    </citation>
    <scope>NUCLEOTIDE SEQUENCE</scope>
    <source>
        <strain evidence="1">KD-1</strain>
    </source>
</reference>
<dbReference type="InterPro" id="IPR012440">
    <property type="entry name" value="DUF1641"/>
</dbReference>
<dbReference type="GeneID" id="92353972"/>
<dbReference type="AlphaFoldDB" id="A0AAT9GR36"/>
<dbReference type="KEGG" id="sjv:SJAV_10450"/>
<evidence type="ECO:0000313" key="1">
    <source>
        <dbReference type="EMBL" id="BFH73101.1"/>
    </source>
</evidence>
<gene>
    <name evidence="1" type="ORF">SJAV_10450</name>
</gene>
<dbReference type="PANTHER" id="PTHR38433:SF1">
    <property type="entry name" value="DUF1641 DOMAIN-CONTAINING PROTEIN"/>
    <property type="match status" value="1"/>
</dbReference>
<dbReference type="RefSeq" id="WP_369611270.1">
    <property type="nucleotide sequence ID" value="NZ_AP031322.1"/>
</dbReference>
<dbReference type="PANTHER" id="PTHR38433">
    <property type="match status" value="1"/>
</dbReference>
<accession>A0AAT9GR36</accession>
<protein>
    <submittedName>
        <fullName evidence="1">DUF1641 domain-containing protein</fullName>
    </submittedName>
</protein>
<organism evidence="1">
    <name type="scientific">Sulfurisphaera javensis</name>
    <dbReference type="NCBI Taxonomy" id="2049879"/>
    <lineage>
        <taxon>Archaea</taxon>
        <taxon>Thermoproteota</taxon>
        <taxon>Thermoprotei</taxon>
        <taxon>Sulfolobales</taxon>
        <taxon>Sulfolobaceae</taxon>
        <taxon>Sulfurisphaera</taxon>
    </lineage>
</organism>
<dbReference type="Pfam" id="PF07849">
    <property type="entry name" value="DUF1641"/>
    <property type="match status" value="1"/>
</dbReference>
<proteinExistence type="predicted"/>